<proteinExistence type="predicted"/>
<dbReference type="KEGG" id="vg:18266296"/>
<accession>W5SAN4</accession>
<dbReference type="InterPro" id="IPR052050">
    <property type="entry name" value="SecEffector_AnkRepeat"/>
</dbReference>
<evidence type="ECO:0000313" key="2">
    <source>
        <dbReference type="Proteomes" id="UP000202176"/>
    </source>
</evidence>
<keyword evidence="2" id="KW-1185">Reference proteome</keyword>
<dbReference type="SUPFAM" id="SSF48403">
    <property type="entry name" value="Ankyrin repeat"/>
    <property type="match status" value="1"/>
</dbReference>
<dbReference type="PANTHER" id="PTHR46586">
    <property type="entry name" value="ANKYRIN REPEAT-CONTAINING PROTEIN"/>
    <property type="match status" value="1"/>
</dbReference>
<evidence type="ECO:0000313" key="1">
    <source>
        <dbReference type="EMBL" id="AHH01835.1"/>
    </source>
</evidence>
<sequence>MTKVECYFELLPEEIVENILVLCGGFSYFAGQVCQKWKKICISRSRQTLLEECFSDGRLDFLKRICVGKLETEILVDKNIGPAFLFRQFEVLNWVDSKGYKWGRKHYHLAVEVGYLEFLTRVNKSKFFFPEESVARYAVKGGHLEVIQWLRKETFDSCIQVAEYAAYFGQIEILEWITNNIGLSGFLWEEAAMGGQFETLEWLKERNCPRIKLKFQSIHLMKNVEVIKWLLKERHEFVSLTESLSSTNHIELLKWVISQGYSYNIRDCFLAVLREGEANLMNWVKEMSYSWREGDFEQLMKHAYFETLVSAIENGCPWSEEEFWICVQNQTFEDSEIATKFAEWKSIDYIEGESEVEFYSSDEWIDEIVFEHQQKFGGSRFLN</sequence>
<dbReference type="Proteomes" id="UP000202176">
    <property type="component" value="Segment"/>
</dbReference>
<name>W5SAN4_9VIRU</name>
<reference evidence="1 2" key="1">
    <citation type="journal article" date="2014" name="Proc. Natl. Acad. Sci. U.S.A.">
        <title>Thirty-thousand-year-old distant relative of giant icosahedral DNA viruses with a pandoravirus morphology.</title>
        <authorList>
            <person name="Legendre M."/>
            <person name="Bartoli J."/>
            <person name="Shmakova L."/>
            <person name="Jeudy S."/>
            <person name="Labadie K."/>
            <person name="Adrait A."/>
            <person name="Lescot M."/>
            <person name="Poirot O."/>
            <person name="Bertaux L."/>
            <person name="Bruley C."/>
            <person name="Coute Y."/>
            <person name="Rivkina E."/>
            <person name="Abergel C."/>
            <person name="Claverie J.M."/>
        </authorList>
    </citation>
    <scope>NUCLEOTIDE SEQUENCE [LARGE SCALE GENOMIC DNA]</scope>
    <source>
        <strain evidence="1">P1084-T</strain>
    </source>
</reference>
<organism evidence="1 2">
    <name type="scientific">Pithovirus sibericum</name>
    <dbReference type="NCBI Taxonomy" id="1450746"/>
    <lineage>
        <taxon>Viruses</taxon>
        <taxon>Pithoviruses</taxon>
        <taxon>Orthopithovirinae</taxon>
        <taxon>Alphapithovirus</taxon>
        <taxon>Alphapithovirus sibericum</taxon>
    </lineage>
</organism>
<dbReference type="InterPro" id="IPR036770">
    <property type="entry name" value="Ankyrin_rpt-contain_sf"/>
</dbReference>
<protein>
    <submittedName>
        <fullName evidence="1">Ankyrin-repeat protein</fullName>
    </submittedName>
</protein>
<dbReference type="RefSeq" id="YP_009001170.1">
    <property type="nucleotide sequence ID" value="NC_023423.1"/>
</dbReference>
<gene>
    <name evidence="1" type="ORF">pv_268</name>
</gene>
<dbReference type="GeneID" id="18266296"/>
<dbReference type="OrthoDB" id="32795at35237"/>
<dbReference type="PANTHER" id="PTHR46586:SF3">
    <property type="entry name" value="ANKYRIN REPEAT-CONTAINING PROTEIN"/>
    <property type="match status" value="1"/>
</dbReference>
<dbReference type="EMBL" id="KF740664">
    <property type="protein sequence ID" value="AHH01835.1"/>
    <property type="molecule type" value="Genomic_DNA"/>
</dbReference>